<evidence type="ECO:0000313" key="2">
    <source>
        <dbReference type="EMBL" id="MCY1138446.1"/>
    </source>
</evidence>
<dbReference type="InterPro" id="IPR016181">
    <property type="entry name" value="Acyl_CoA_acyltransferase"/>
</dbReference>
<evidence type="ECO:0000259" key="1">
    <source>
        <dbReference type="PROSITE" id="PS51186"/>
    </source>
</evidence>
<organism evidence="2 3">
    <name type="scientific">Paractinoplanes pyxinae</name>
    <dbReference type="NCBI Taxonomy" id="2997416"/>
    <lineage>
        <taxon>Bacteria</taxon>
        <taxon>Bacillati</taxon>
        <taxon>Actinomycetota</taxon>
        <taxon>Actinomycetes</taxon>
        <taxon>Micromonosporales</taxon>
        <taxon>Micromonosporaceae</taxon>
        <taxon>Paractinoplanes</taxon>
    </lineage>
</organism>
<sequence length="168" mass="18870">MRHLPHVTLVPFTEELLPAVQVWFEHAEVQRWLGGPDWPAQCLRMRGQGIGEIFRGRRVLRDHTWVALDVGRRPVALIGGDVYDSGPELGFAYVVDPARWRQGYGTAALLAMMEHPDLADVVVFKAGIEPENVASTRCVTGAGFRPDDPEPDFEGIVHHRLRRDLRAS</sequence>
<name>A0ABT4AW41_9ACTN</name>
<dbReference type="RefSeq" id="WP_267562449.1">
    <property type="nucleotide sequence ID" value="NZ_JAPNTZ010000003.1"/>
</dbReference>
<dbReference type="InterPro" id="IPR000182">
    <property type="entry name" value="GNAT_dom"/>
</dbReference>
<dbReference type="Proteomes" id="UP001151002">
    <property type="component" value="Unassembled WGS sequence"/>
</dbReference>
<comment type="caution">
    <text evidence="2">The sequence shown here is derived from an EMBL/GenBank/DDBJ whole genome shotgun (WGS) entry which is preliminary data.</text>
</comment>
<reference evidence="2" key="1">
    <citation type="submission" date="2022-11" db="EMBL/GenBank/DDBJ databases">
        <authorList>
            <person name="Somphong A."/>
            <person name="Phongsopitanun W."/>
        </authorList>
    </citation>
    <scope>NUCLEOTIDE SEQUENCE</scope>
    <source>
        <strain evidence="2">Pm04-4</strain>
    </source>
</reference>
<evidence type="ECO:0000313" key="3">
    <source>
        <dbReference type="Proteomes" id="UP001151002"/>
    </source>
</evidence>
<dbReference type="CDD" id="cd04301">
    <property type="entry name" value="NAT_SF"/>
    <property type="match status" value="1"/>
</dbReference>
<protein>
    <submittedName>
        <fullName evidence="2">GNAT family N-acetyltransferase</fullName>
    </submittedName>
</protein>
<dbReference type="EMBL" id="JAPNTZ010000003">
    <property type="protein sequence ID" value="MCY1138446.1"/>
    <property type="molecule type" value="Genomic_DNA"/>
</dbReference>
<proteinExistence type="predicted"/>
<dbReference type="Gene3D" id="3.40.630.30">
    <property type="match status" value="1"/>
</dbReference>
<keyword evidence="3" id="KW-1185">Reference proteome</keyword>
<feature type="domain" description="N-acetyltransferase" evidence="1">
    <location>
        <begin position="7"/>
        <end position="166"/>
    </location>
</feature>
<dbReference type="PROSITE" id="PS51186">
    <property type="entry name" value="GNAT"/>
    <property type="match status" value="1"/>
</dbReference>
<accession>A0ABT4AW41</accession>
<gene>
    <name evidence="2" type="ORF">OWR29_10595</name>
</gene>
<dbReference type="SUPFAM" id="SSF55729">
    <property type="entry name" value="Acyl-CoA N-acyltransferases (Nat)"/>
    <property type="match status" value="1"/>
</dbReference>
<dbReference type="Pfam" id="PF13302">
    <property type="entry name" value="Acetyltransf_3"/>
    <property type="match status" value="1"/>
</dbReference>